<evidence type="ECO:0000256" key="6">
    <source>
        <dbReference type="ARBA" id="ARBA00023033"/>
    </source>
</evidence>
<dbReference type="AlphaFoldDB" id="A0A6I3KX49"/>
<accession>A0A6I3KX49</accession>
<keyword evidence="8" id="KW-1185">Reference proteome</keyword>
<proteinExistence type="inferred from homology"/>
<evidence type="ECO:0000256" key="3">
    <source>
        <dbReference type="ARBA" id="ARBA00022723"/>
    </source>
</evidence>
<dbReference type="GO" id="GO:0005506">
    <property type="term" value="F:iron ion binding"/>
    <property type="evidence" value="ECO:0007669"/>
    <property type="project" value="InterPro"/>
</dbReference>
<dbReference type="GO" id="GO:0004497">
    <property type="term" value="F:monooxygenase activity"/>
    <property type="evidence" value="ECO:0007669"/>
    <property type="project" value="UniProtKB-KW"/>
</dbReference>
<gene>
    <name evidence="7" type="ORF">GLP40_11770</name>
</gene>
<dbReference type="PANTHER" id="PTHR46696">
    <property type="entry name" value="P450, PUTATIVE (EUROFUNG)-RELATED"/>
    <property type="match status" value="1"/>
</dbReference>
<evidence type="ECO:0000313" key="7">
    <source>
        <dbReference type="EMBL" id="MTE13448.1"/>
    </source>
</evidence>
<keyword evidence="5" id="KW-0408">Iron</keyword>
<keyword evidence="2" id="KW-0349">Heme</keyword>
<dbReference type="PANTHER" id="PTHR46696:SF1">
    <property type="entry name" value="CYTOCHROME P450 YJIB-RELATED"/>
    <property type="match status" value="1"/>
</dbReference>
<evidence type="ECO:0000256" key="5">
    <source>
        <dbReference type="ARBA" id="ARBA00023004"/>
    </source>
</evidence>
<dbReference type="SUPFAM" id="SSF48264">
    <property type="entry name" value="Cytochrome P450"/>
    <property type="match status" value="1"/>
</dbReference>
<organism evidence="7 8">
    <name type="scientific">Nocardia aurantiaca</name>
    <dbReference type="NCBI Taxonomy" id="2675850"/>
    <lineage>
        <taxon>Bacteria</taxon>
        <taxon>Bacillati</taxon>
        <taxon>Actinomycetota</taxon>
        <taxon>Actinomycetes</taxon>
        <taxon>Mycobacteriales</taxon>
        <taxon>Nocardiaceae</taxon>
        <taxon>Nocardia</taxon>
    </lineage>
</organism>
<name>A0A6I3KX49_9NOCA</name>
<dbReference type="InterPro" id="IPR017972">
    <property type="entry name" value="Cyt_P450_CS"/>
</dbReference>
<dbReference type="InterPro" id="IPR002397">
    <property type="entry name" value="Cyt_P450_B"/>
</dbReference>
<dbReference type="RefSeq" id="WP_154787923.1">
    <property type="nucleotide sequence ID" value="NZ_WMBB01000005.1"/>
</dbReference>
<keyword evidence="6" id="KW-0503">Monooxygenase</keyword>
<dbReference type="PROSITE" id="PS00086">
    <property type="entry name" value="CYTOCHROME_P450"/>
    <property type="match status" value="1"/>
</dbReference>
<comment type="similarity">
    <text evidence="1">Belongs to the cytochrome P450 family.</text>
</comment>
<dbReference type="GO" id="GO:0016705">
    <property type="term" value="F:oxidoreductase activity, acting on paired donors, with incorporation or reduction of molecular oxygen"/>
    <property type="evidence" value="ECO:0007669"/>
    <property type="project" value="InterPro"/>
</dbReference>
<dbReference type="Proteomes" id="UP000432464">
    <property type="component" value="Unassembled WGS sequence"/>
</dbReference>
<evidence type="ECO:0000256" key="4">
    <source>
        <dbReference type="ARBA" id="ARBA00023002"/>
    </source>
</evidence>
<evidence type="ECO:0000256" key="2">
    <source>
        <dbReference type="ARBA" id="ARBA00022617"/>
    </source>
</evidence>
<sequence>MRLHSPEFAADPHTAYDRMRSRYGPLVPVEVAQGVSATLVIGYRAALRILSDPDRFPADSRGWQSSLPEHCPVLPLMEWGTVGSGAENEHRTRYRPAYLETLRAVDLFKLRREVEAVAVPLINEFCSAGQADLLDQYAVPLTMRVVNSVLGLSQEMGERVFVAMAALRDAPDAETSDRRNQSWNEILREAVATKRRDPGPDVISRLVSHPAGLDDTEIVAQLAVLYARGGEPTWNLIVNTVLLMLTDRQFHDDLLAGALTVRDAIDEVLFANPPLANSCARYPRQPQAVENAWLPVDQPVIISSTGCNSDPAVAGDRTGNRSHLAWGAGSRSCPAQSVAMVIVQEALDQLLDALPDFELAMPTDQLEWRTSAFHRAPVSVPVIFPPALPLAVP</sequence>
<dbReference type="Gene3D" id="1.10.630.10">
    <property type="entry name" value="Cytochrome P450"/>
    <property type="match status" value="1"/>
</dbReference>
<reference evidence="7 8" key="1">
    <citation type="submission" date="2019-11" db="EMBL/GenBank/DDBJ databases">
        <title>Nocardia sp. nov. CT2-14 isolated from soil.</title>
        <authorList>
            <person name="Kanchanasin P."/>
            <person name="Tanasupawat S."/>
            <person name="Yuki M."/>
            <person name="Kudo T."/>
        </authorList>
    </citation>
    <scope>NUCLEOTIDE SEQUENCE [LARGE SCALE GENOMIC DNA]</scope>
    <source>
        <strain evidence="7 8">CT2-14</strain>
    </source>
</reference>
<dbReference type="GO" id="GO:0020037">
    <property type="term" value="F:heme binding"/>
    <property type="evidence" value="ECO:0007669"/>
    <property type="project" value="InterPro"/>
</dbReference>
<evidence type="ECO:0000313" key="8">
    <source>
        <dbReference type="Proteomes" id="UP000432464"/>
    </source>
</evidence>
<keyword evidence="4" id="KW-0560">Oxidoreductase</keyword>
<comment type="caution">
    <text evidence="7">The sequence shown here is derived from an EMBL/GenBank/DDBJ whole genome shotgun (WGS) entry which is preliminary data.</text>
</comment>
<dbReference type="InterPro" id="IPR036396">
    <property type="entry name" value="Cyt_P450_sf"/>
</dbReference>
<dbReference type="PRINTS" id="PR00359">
    <property type="entry name" value="BP450"/>
</dbReference>
<protein>
    <submittedName>
        <fullName evidence="7">Cytochrome P450</fullName>
    </submittedName>
</protein>
<dbReference type="EMBL" id="WMBB01000005">
    <property type="protein sequence ID" value="MTE13448.1"/>
    <property type="molecule type" value="Genomic_DNA"/>
</dbReference>
<evidence type="ECO:0000256" key="1">
    <source>
        <dbReference type="ARBA" id="ARBA00010617"/>
    </source>
</evidence>
<keyword evidence="3" id="KW-0479">Metal-binding</keyword>